<dbReference type="AlphaFoldDB" id="A0AAN6T9F9"/>
<dbReference type="RefSeq" id="XP_064666529.1">
    <property type="nucleotide sequence ID" value="XM_064819292.1"/>
</dbReference>
<gene>
    <name evidence="1" type="ORF">N656DRAFT_848196</name>
</gene>
<reference evidence="1" key="1">
    <citation type="journal article" date="2023" name="Mol. Phylogenet. Evol.">
        <title>Genome-scale phylogeny and comparative genomics of the fungal order Sordariales.</title>
        <authorList>
            <person name="Hensen N."/>
            <person name="Bonometti L."/>
            <person name="Westerberg I."/>
            <person name="Brannstrom I.O."/>
            <person name="Guillou S."/>
            <person name="Cros-Aarteil S."/>
            <person name="Calhoun S."/>
            <person name="Haridas S."/>
            <person name="Kuo A."/>
            <person name="Mondo S."/>
            <person name="Pangilinan J."/>
            <person name="Riley R."/>
            <person name="LaButti K."/>
            <person name="Andreopoulos B."/>
            <person name="Lipzen A."/>
            <person name="Chen C."/>
            <person name="Yan M."/>
            <person name="Daum C."/>
            <person name="Ng V."/>
            <person name="Clum A."/>
            <person name="Steindorff A."/>
            <person name="Ohm R.A."/>
            <person name="Martin F."/>
            <person name="Silar P."/>
            <person name="Natvig D.O."/>
            <person name="Lalanne C."/>
            <person name="Gautier V."/>
            <person name="Ament-Velasquez S.L."/>
            <person name="Kruys A."/>
            <person name="Hutchinson M.I."/>
            <person name="Powell A.J."/>
            <person name="Barry K."/>
            <person name="Miller A.N."/>
            <person name="Grigoriev I.V."/>
            <person name="Debuchy R."/>
            <person name="Gladieux P."/>
            <person name="Hiltunen Thoren M."/>
            <person name="Johannesson H."/>
        </authorList>
    </citation>
    <scope>NUCLEOTIDE SEQUENCE</scope>
    <source>
        <strain evidence="1">CBS 508.74</strain>
    </source>
</reference>
<dbReference type="EMBL" id="MU853359">
    <property type="protein sequence ID" value="KAK4108959.1"/>
    <property type="molecule type" value="Genomic_DNA"/>
</dbReference>
<accession>A0AAN6T9F9</accession>
<proteinExistence type="predicted"/>
<sequence>MSSTNVALENTDYDPAWDTVLFDECVLLDEIEAHPMLCQDCKMRLVQLIEVAFKHRLKTEPSLSIPTGSHIRALFRLPAAEFQELPARPRLWFKTSLTANGEPFFAAKWIKQMLRPDWYNSLVEDTVFALCSASAPAYESGQAPPDAWTPDQCKLWFTLRGRYTIQDARLGRSLADFLHCHLMMLNSALGYPGHWAEHECGGRCYPRVPGDAYYPYGGDVKRQTAAVFASAMKYADEQLEPVVGRLFAERLRQTGQDDAMRCMAGLEQEPYFKARLEAAVNFSSVEKLEEMAEERVAGWRRDIAARRETGGGEVTALDFEDLYEPIDGSITIRYDPSDPEVINAFALSLMNHLVCDIVGWDGEPGHRRAGRWVVRER</sequence>
<evidence type="ECO:0000313" key="1">
    <source>
        <dbReference type="EMBL" id="KAK4108959.1"/>
    </source>
</evidence>
<protein>
    <submittedName>
        <fullName evidence="1">Uncharacterized protein</fullName>
    </submittedName>
</protein>
<dbReference type="Proteomes" id="UP001302812">
    <property type="component" value="Unassembled WGS sequence"/>
</dbReference>
<reference evidence="1" key="2">
    <citation type="submission" date="2023-05" db="EMBL/GenBank/DDBJ databases">
        <authorList>
            <consortium name="Lawrence Berkeley National Laboratory"/>
            <person name="Steindorff A."/>
            <person name="Hensen N."/>
            <person name="Bonometti L."/>
            <person name="Westerberg I."/>
            <person name="Brannstrom I.O."/>
            <person name="Guillou S."/>
            <person name="Cros-Aarteil S."/>
            <person name="Calhoun S."/>
            <person name="Haridas S."/>
            <person name="Kuo A."/>
            <person name="Mondo S."/>
            <person name="Pangilinan J."/>
            <person name="Riley R."/>
            <person name="Labutti K."/>
            <person name="Andreopoulos B."/>
            <person name="Lipzen A."/>
            <person name="Chen C."/>
            <person name="Yanf M."/>
            <person name="Daum C."/>
            <person name="Ng V."/>
            <person name="Clum A."/>
            <person name="Ohm R."/>
            <person name="Martin F."/>
            <person name="Silar P."/>
            <person name="Natvig D."/>
            <person name="Lalanne C."/>
            <person name="Gautier V."/>
            <person name="Ament-Velasquez S.L."/>
            <person name="Kruys A."/>
            <person name="Hutchinson M.I."/>
            <person name="Powell A.J."/>
            <person name="Barry K."/>
            <person name="Miller A.N."/>
            <person name="Grigoriev I.V."/>
            <person name="Debuchy R."/>
            <person name="Gladieux P."/>
            <person name="Thoren M.H."/>
            <person name="Johannesson H."/>
        </authorList>
    </citation>
    <scope>NUCLEOTIDE SEQUENCE</scope>
    <source>
        <strain evidence="1">CBS 508.74</strain>
    </source>
</reference>
<name>A0AAN6T9F9_9PEZI</name>
<keyword evidence="2" id="KW-1185">Reference proteome</keyword>
<dbReference type="GeneID" id="89943418"/>
<comment type="caution">
    <text evidence="1">The sequence shown here is derived from an EMBL/GenBank/DDBJ whole genome shotgun (WGS) entry which is preliminary data.</text>
</comment>
<evidence type="ECO:0000313" key="2">
    <source>
        <dbReference type="Proteomes" id="UP001302812"/>
    </source>
</evidence>
<organism evidence="1 2">
    <name type="scientific">Canariomyces notabilis</name>
    <dbReference type="NCBI Taxonomy" id="2074819"/>
    <lineage>
        <taxon>Eukaryota</taxon>
        <taxon>Fungi</taxon>
        <taxon>Dikarya</taxon>
        <taxon>Ascomycota</taxon>
        <taxon>Pezizomycotina</taxon>
        <taxon>Sordariomycetes</taxon>
        <taxon>Sordariomycetidae</taxon>
        <taxon>Sordariales</taxon>
        <taxon>Chaetomiaceae</taxon>
        <taxon>Canariomyces</taxon>
    </lineage>
</organism>